<evidence type="ECO:0000256" key="2">
    <source>
        <dbReference type="ARBA" id="ARBA00022898"/>
    </source>
</evidence>
<dbReference type="Gene3D" id="3.40.640.10">
    <property type="entry name" value="Type I PLP-dependent aspartate aminotransferase-like (Major domain)"/>
    <property type="match status" value="1"/>
</dbReference>
<dbReference type="SUPFAM" id="SSF53383">
    <property type="entry name" value="PLP-dependent transferases"/>
    <property type="match status" value="1"/>
</dbReference>
<dbReference type="InterPro" id="IPR015424">
    <property type="entry name" value="PyrdxlP-dep_Trfase"/>
</dbReference>
<comment type="cofactor">
    <cofactor evidence="1 4">
        <name>pyridoxal 5'-phosphate</name>
        <dbReference type="ChEBI" id="CHEBI:597326"/>
    </cofactor>
</comment>
<evidence type="ECO:0000256" key="1">
    <source>
        <dbReference type="ARBA" id="ARBA00001933"/>
    </source>
</evidence>
<evidence type="ECO:0000256" key="3">
    <source>
        <dbReference type="RuleBase" id="RU004075"/>
    </source>
</evidence>
<dbReference type="Proteomes" id="UP000006867">
    <property type="component" value="Chromosome"/>
</dbReference>
<dbReference type="InterPro" id="IPR015421">
    <property type="entry name" value="PyrdxlP-dep_Trfase_major"/>
</dbReference>
<protein>
    <submittedName>
        <fullName evidence="6">YcbU</fullName>
    </submittedName>
</protein>
<dbReference type="PANTHER" id="PTHR43586:SF15">
    <property type="entry name" value="BLR3095 PROTEIN"/>
    <property type="match status" value="1"/>
</dbReference>
<name>A0ABN3ZHE4_BACA1</name>
<dbReference type="InterPro" id="IPR000192">
    <property type="entry name" value="Aminotrans_V_dom"/>
</dbReference>
<dbReference type="InterPro" id="IPR015422">
    <property type="entry name" value="PyrdxlP-dep_Trfase_small"/>
</dbReference>
<dbReference type="PANTHER" id="PTHR43586">
    <property type="entry name" value="CYSTEINE DESULFURASE"/>
    <property type="match status" value="1"/>
</dbReference>
<keyword evidence="2" id="KW-0663">Pyridoxal phosphate</keyword>
<sequence>MEGLSQQYRSLFPVLHTHTMLASCSQSALALPVSRAIKEYHDSLLQTGANWNEAIKKTESARNEFAVLIGAEPEEIAVLPSVSDAIVSIASALQDGKKKKVVYTEIDFPAAAHIWKAQRDYDLSVIPSSDGMVPLENYEACISEETLLTCVPHVNYYNGFLQDIKQIAAIAREKGSLLFVDAYQSAGHVPIDVKESGIDMLAAGSRKYMLGIPGTAFLYVRKELAEQLRPKASGWFGQQSAAAFDLNRFSYASGAKRFETGTPSFISLYAAHEGLSLLNEIGVSRIHVYIKELSAYAFQYASERGLRVMGPTSSDQRPGMISIYDERASETAERLKKQKIVCAPRNNVIRLAPHFYNTKDELTYVIDELVNIFACRQ</sequence>
<dbReference type="Pfam" id="PF00266">
    <property type="entry name" value="Aminotran_5"/>
    <property type="match status" value="1"/>
</dbReference>
<keyword evidence="7" id="KW-1185">Reference proteome</keyword>
<gene>
    <name evidence="6" type="ordered locus">BATR1942_19985</name>
</gene>
<dbReference type="Gene3D" id="3.90.1150.10">
    <property type="entry name" value="Aspartate Aminotransferase, domain 1"/>
    <property type="match status" value="1"/>
</dbReference>
<dbReference type="EMBL" id="CP002207">
    <property type="protein sequence ID" value="ADP34912.1"/>
    <property type="molecule type" value="Genomic_DNA"/>
</dbReference>
<comment type="similarity">
    <text evidence="3">Belongs to the class-V pyridoxal-phosphate-dependent aminotransferase family.</text>
</comment>
<evidence type="ECO:0000313" key="7">
    <source>
        <dbReference type="Proteomes" id="UP000006867"/>
    </source>
</evidence>
<dbReference type="InterPro" id="IPR020578">
    <property type="entry name" value="Aminotrans_V_PyrdxlP_BS"/>
</dbReference>
<evidence type="ECO:0000256" key="4">
    <source>
        <dbReference type="RuleBase" id="RU004504"/>
    </source>
</evidence>
<feature type="domain" description="Aminotransferase class V" evidence="5">
    <location>
        <begin position="51"/>
        <end position="325"/>
    </location>
</feature>
<accession>A0ABN3ZHE4</accession>
<organism evidence="6 7">
    <name type="scientific">Bacillus atrophaeus (strain 1942)</name>
    <dbReference type="NCBI Taxonomy" id="720555"/>
    <lineage>
        <taxon>Bacteria</taxon>
        <taxon>Bacillati</taxon>
        <taxon>Bacillota</taxon>
        <taxon>Bacilli</taxon>
        <taxon>Bacillales</taxon>
        <taxon>Bacillaceae</taxon>
        <taxon>Bacillus</taxon>
    </lineage>
</organism>
<reference evidence="6 7" key="1">
    <citation type="journal article" date="2011" name="Front. Microbiol.">
        <title>Genomic signatures of strain selection and enhancement in Bacillus atrophaeus var. globigii, a historical biowarfare simulant.</title>
        <authorList>
            <person name="Gibbons H.S."/>
            <person name="Broomall S.M."/>
            <person name="McNew L.A."/>
            <person name="Daligault H."/>
            <person name="Chapman C."/>
            <person name="Bruce D."/>
            <person name="Karavis M."/>
            <person name="Krepps M."/>
            <person name="McGregor P.A."/>
            <person name="Hong C."/>
            <person name="Park K.H."/>
            <person name="Akmal A."/>
            <person name="Feldman A."/>
            <person name="Lin J.S."/>
            <person name="Chang W.E."/>
            <person name="Higgs B.W."/>
            <person name="Demirev P."/>
            <person name="Lindquist J."/>
            <person name="Liem A."/>
            <person name="Fochler E."/>
            <person name="Read T.D."/>
            <person name="Tapia R."/>
            <person name="Johnson S."/>
            <person name="Bishop-Lilly K.A."/>
            <person name="Detter C."/>
            <person name="Han C."/>
            <person name="Sozhamannan S."/>
            <person name="Rosenzweig C.N."/>
            <person name="Skowronski E.W."/>
        </authorList>
    </citation>
    <scope>NUCLEOTIDE SEQUENCE [LARGE SCALE GENOMIC DNA]</scope>
    <source>
        <strain evidence="6 7">1942</strain>
    </source>
</reference>
<dbReference type="PROSITE" id="PS00595">
    <property type="entry name" value="AA_TRANSFER_CLASS_5"/>
    <property type="match status" value="1"/>
</dbReference>
<proteinExistence type="inferred from homology"/>
<evidence type="ECO:0000259" key="5">
    <source>
        <dbReference type="Pfam" id="PF00266"/>
    </source>
</evidence>
<evidence type="ECO:0000313" key="6">
    <source>
        <dbReference type="EMBL" id="ADP34912.1"/>
    </source>
</evidence>